<sequence length="1235" mass="126024">MSNVTKIVIVILTVIFNSNCVNGSKNSLPFLAYLDLSSKSKDSSFTIAQITPGSGVSNIPLNTSVQVTFSSDFDSSTLNSSSFFLEKNGIRIQANLNSNGSSAVLTPSSNLSASSTYRVTVKQEIQSVSGISLKEDLSWEFTTAGIVDAIAPALSLRTPPIGASAVSNSTSIQLAFTEAVDCTTVDSSTFVLKNENTQVDEPSSVNCLGLNATLTPDNVLLPNTMYRVNVSASITDLASNSLPAQTWTFMTGAGPDSTPPVVSFSSPNPFANDVSVNTAISVAFSEEIHCGSISGNFTLDDNVLIPGDVNVTVSNCSGTTASITPTSPLSFNTTYTASVTSGVTDLNSNPLTINSNATWTFTTGNALDSTPPTVTSAVPTDNSNGIGTNVSPMAVFSEVMACGTVNATSFKVRRQSAPLGFYLTGSVNCFGTSAVWTPDPMSPFIYNTTYTVEINAGATDGSNNPVVPTSWNFTTGPGPDVTSPNFSFSTPANGSLKVPVNTAINIAFDENLNCGSVLGLGNITLDDDPGTPATTVALNVTCNGNTVTVAPTAPPLAFNTNYTVKLTNGITDLFGNPLTINANTTWSFTTGSAPDVIAPYVTFQSPVSGSTGVATNANITVAFSETVDCFTLNFTVNNGISGSVNCSGATATFVPNALTPLNAGTSYQATIVSVKDIAGNAIGGPVNWTFTTGLAPDITPPTGMIQNLKNNSIVTSGFVIGTAIDDRSVSLVEVSLDGAPYANATGTSNWKFQLPAGTATWKQNSQHTIQVKTTDSSNNVSFSAITTVRKGTNQDINGDGYADLVSSEYGQGLVYVFHSSGTAGITTTNAQFASKILIGSSGDQFGRAVALGDINGDGYADVIVGAPLWNGSIGRVYVFHSAGSSGISITFSAFANSQISGTVASGEFGTALVAGDLNGDGYSDLVASAPLGALNNGTVYVFVSPGATGITAATVAGATANRTGVAATDGFGVSLALGNVNGDNFADIAVGSPVYNGGKGRIYVYYGAAAGGLNAAAPNTLTNNSNLGSGMGMLGKTVAMGDLNGDGYSDIIAGAPQLDVNGVAGTYYGTVRLWTSSGPGGVATDTIGNVAYINGVTNLDLFGQTLTVQDLDLDGRADIIVGADQNSVPSIYVYMTATAPAVAIPGMRTKLINATTNISGLGGLGMTVVGNKNFCTPLGAGDPNGDGYTDLYIGGNGTTGVYIFNSSAVGLNVLVASAANIANPNLDATYGVSVR</sequence>
<dbReference type="GO" id="GO:0016787">
    <property type="term" value="F:hydrolase activity"/>
    <property type="evidence" value="ECO:0007669"/>
    <property type="project" value="UniProtKB-KW"/>
</dbReference>
<evidence type="ECO:0000313" key="6">
    <source>
        <dbReference type="EMBL" id="TGM07126.1"/>
    </source>
</evidence>
<feature type="domain" description="SbsA Ig-like" evidence="5">
    <location>
        <begin position="368"/>
        <end position="475"/>
    </location>
</feature>
<keyword evidence="2" id="KW-0677">Repeat</keyword>
<comment type="caution">
    <text evidence="6">The sequence shown here is derived from an EMBL/GenBank/DDBJ whole genome shotgun (WGS) entry which is preliminary data.</text>
</comment>
<dbReference type="AlphaFoldDB" id="A0A5F2BNK1"/>
<dbReference type="Gene3D" id="2.60.40.1220">
    <property type="match status" value="5"/>
</dbReference>
<dbReference type="InterPro" id="IPR013519">
    <property type="entry name" value="Int_alpha_beta-p"/>
</dbReference>
<dbReference type="InterPro" id="IPR013517">
    <property type="entry name" value="FG-GAP"/>
</dbReference>
<dbReference type="OrthoDB" id="345021at2"/>
<dbReference type="Pfam" id="PF13205">
    <property type="entry name" value="Big_5"/>
    <property type="match status" value="6"/>
</dbReference>
<dbReference type="Proteomes" id="UP000298429">
    <property type="component" value="Unassembled WGS sequence"/>
</dbReference>
<feature type="domain" description="SbsA Ig-like" evidence="5">
    <location>
        <begin position="595"/>
        <end position="692"/>
    </location>
</feature>
<keyword evidence="3" id="KW-0378">Hydrolase</keyword>
<evidence type="ECO:0000259" key="5">
    <source>
        <dbReference type="Pfam" id="PF13205"/>
    </source>
</evidence>
<evidence type="ECO:0000256" key="2">
    <source>
        <dbReference type="ARBA" id="ARBA00022737"/>
    </source>
</evidence>
<dbReference type="PROSITE" id="PS51470">
    <property type="entry name" value="FG_GAP"/>
    <property type="match status" value="4"/>
</dbReference>
<keyword evidence="4" id="KW-0325">Glycoprotein</keyword>
<dbReference type="InterPro" id="IPR014755">
    <property type="entry name" value="Cu-Rt/internalin_Ig-like"/>
</dbReference>
<name>A0A5F2BNK1_9LEPT</name>
<evidence type="ECO:0000313" key="7">
    <source>
        <dbReference type="Proteomes" id="UP000298429"/>
    </source>
</evidence>
<dbReference type="InterPro" id="IPR032812">
    <property type="entry name" value="SbsA_Ig"/>
</dbReference>
<dbReference type="RefSeq" id="WP_135670062.1">
    <property type="nucleotide sequence ID" value="NZ_RQGN01000028.1"/>
</dbReference>
<dbReference type="Gene3D" id="2.130.10.130">
    <property type="entry name" value="Integrin alpha, N-terminal"/>
    <property type="match status" value="3"/>
</dbReference>
<dbReference type="EMBL" id="RQGN01000028">
    <property type="protein sequence ID" value="TGM07126.1"/>
    <property type="molecule type" value="Genomic_DNA"/>
</dbReference>
<dbReference type="SMART" id="SM00191">
    <property type="entry name" value="Int_alpha"/>
    <property type="match status" value="6"/>
</dbReference>
<reference evidence="6 7" key="1">
    <citation type="journal article" date="2019" name="PLoS Negl. Trop. Dis.">
        <title>Revisiting the worldwide diversity of Leptospira species in the environment.</title>
        <authorList>
            <person name="Vincent A.T."/>
            <person name="Schiettekatte O."/>
            <person name="Bourhy P."/>
            <person name="Veyrier F.J."/>
            <person name="Picardeau M."/>
        </authorList>
    </citation>
    <scope>NUCLEOTIDE SEQUENCE [LARGE SCALE GENOMIC DNA]</scope>
    <source>
        <strain evidence="6 7">201702444</strain>
    </source>
</reference>
<dbReference type="Pfam" id="PF01839">
    <property type="entry name" value="FG-GAP"/>
    <property type="match status" value="4"/>
</dbReference>
<feature type="domain" description="SbsA Ig-like" evidence="5">
    <location>
        <begin position="148"/>
        <end position="251"/>
    </location>
</feature>
<dbReference type="InterPro" id="IPR028994">
    <property type="entry name" value="Integrin_alpha_N"/>
</dbReference>
<feature type="domain" description="SbsA Ig-like" evidence="5">
    <location>
        <begin position="480"/>
        <end position="590"/>
    </location>
</feature>
<dbReference type="PANTHER" id="PTHR23221:SF7">
    <property type="entry name" value="PHOSPHATIDYLINOSITOL-GLYCAN-SPECIFIC PHOSPHOLIPASE D"/>
    <property type="match status" value="1"/>
</dbReference>
<evidence type="ECO:0000256" key="3">
    <source>
        <dbReference type="ARBA" id="ARBA00022801"/>
    </source>
</evidence>
<feature type="domain" description="SbsA Ig-like" evidence="5">
    <location>
        <begin position="44"/>
        <end position="143"/>
    </location>
</feature>
<dbReference type="PANTHER" id="PTHR23221">
    <property type="entry name" value="GLYCOSYLPHOSPHATIDYLINOSITOL PHOSPHOLIPASE D"/>
    <property type="match status" value="1"/>
</dbReference>
<evidence type="ECO:0000256" key="4">
    <source>
        <dbReference type="ARBA" id="ARBA00023180"/>
    </source>
</evidence>
<accession>A0A5F2BNK1</accession>
<organism evidence="6 7">
    <name type="scientific">Leptospira barantonii</name>
    <dbReference type="NCBI Taxonomy" id="2023184"/>
    <lineage>
        <taxon>Bacteria</taxon>
        <taxon>Pseudomonadati</taxon>
        <taxon>Spirochaetota</taxon>
        <taxon>Spirochaetia</taxon>
        <taxon>Leptospirales</taxon>
        <taxon>Leptospiraceae</taxon>
        <taxon>Leptospira</taxon>
    </lineage>
</organism>
<evidence type="ECO:0000256" key="1">
    <source>
        <dbReference type="ARBA" id="ARBA00022729"/>
    </source>
</evidence>
<dbReference type="SUPFAM" id="SSF69318">
    <property type="entry name" value="Integrin alpha N-terminal domain"/>
    <property type="match status" value="1"/>
</dbReference>
<proteinExistence type="predicted"/>
<protein>
    <recommendedName>
        <fullName evidence="5">SbsA Ig-like domain-containing protein</fullName>
    </recommendedName>
</protein>
<feature type="domain" description="SbsA Ig-like" evidence="5">
    <location>
        <begin position="256"/>
        <end position="363"/>
    </location>
</feature>
<keyword evidence="1" id="KW-0732">Signal</keyword>
<gene>
    <name evidence="6" type="ORF">EHQ76_05235</name>
</gene>